<sequence length="109" mass="11841">MARGTFSWMVSSGARCASKSTTARFFCSGSCAFGRASIAAAAWEQLQAARGYAHRGWQVCHIIFLCSGVVWLTGPPALRCSREGWMHEANVAVGATSSRDMGRLRMKCF</sequence>
<accession>A0A0A8YY39</accession>
<protein>
    <submittedName>
        <fullName evidence="1">Uncharacterized protein</fullName>
    </submittedName>
</protein>
<organism evidence="1">
    <name type="scientific">Arundo donax</name>
    <name type="common">Giant reed</name>
    <name type="synonym">Donax arundinaceus</name>
    <dbReference type="NCBI Taxonomy" id="35708"/>
    <lineage>
        <taxon>Eukaryota</taxon>
        <taxon>Viridiplantae</taxon>
        <taxon>Streptophyta</taxon>
        <taxon>Embryophyta</taxon>
        <taxon>Tracheophyta</taxon>
        <taxon>Spermatophyta</taxon>
        <taxon>Magnoliopsida</taxon>
        <taxon>Liliopsida</taxon>
        <taxon>Poales</taxon>
        <taxon>Poaceae</taxon>
        <taxon>PACMAD clade</taxon>
        <taxon>Arundinoideae</taxon>
        <taxon>Arundineae</taxon>
        <taxon>Arundo</taxon>
    </lineage>
</organism>
<proteinExistence type="predicted"/>
<reference evidence="1" key="2">
    <citation type="journal article" date="2015" name="Data Brief">
        <title>Shoot transcriptome of the giant reed, Arundo donax.</title>
        <authorList>
            <person name="Barrero R.A."/>
            <person name="Guerrero F.D."/>
            <person name="Moolhuijzen P."/>
            <person name="Goolsby J.A."/>
            <person name="Tidwell J."/>
            <person name="Bellgard S.E."/>
            <person name="Bellgard M.I."/>
        </authorList>
    </citation>
    <scope>NUCLEOTIDE SEQUENCE</scope>
    <source>
        <tissue evidence="1">Shoot tissue taken approximately 20 cm above the soil surface</tissue>
    </source>
</reference>
<name>A0A0A8YY39_ARUDO</name>
<dbReference type="EMBL" id="GBRH01266404">
    <property type="protein sequence ID" value="JAD31491.1"/>
    <property type="molecule type" value="Transcribed_RNA"/>
</dbReference>
<dbReference type="AlphaFoldDB" id="A0A0A8YY39"/>
<reference evidence="1" key="1">
    <citation type="submission" date="2014-09" db="EMBL/GenBank/DDBJ databases">
        <authorList>
            <person name="Magalhaes I.L.F."/>
            <person name="Oliveira U."/>
            <person name="Santos F.R."/>
            <person name="Vidigal T.H.D.A."/>
            <person name="Brescovit A.D."/>
            <person name="Santos A.J."/>
        </authorList>
    </citation>
    <scope>NUCLEOTIDE SEQUENCE</scope>
    <source>
        <tissue evidence="1">Shoot tissue taken approximately 20 cm above the soil surface</tissue>
    </source>
</reference>
<evidence type="ECO:0000313" key="1">
    <source>
        <dbReference type="EMBL" id="JAD31491.1"/>
    </source>
</evidence>